<evidence type="ECO:0000313" key="2">
    <source>
        <dbReference type="EMBL" id="PIL97698.1"/>
    </source>
</evidence>
<gene>
    <name evidence="2" type="ORF">TGCOUG_293520</name>
</gene>
<protein>
    <submittedName>
        <fullName evidence="2">Uncharacterized protein</fullName>
    </submittedName>
</protein>
<reference evidence="2 3" key="1">
    <citation type="journal article" date="2016" name="Nat. Commun.">
        <title>Local admixture of amplified and diversified secreted pathogenesis determinants shapes mosaic Toxoplasma gondii genomes.</title>
        <authorList>
            <person name="Lorenzi H."/>
            <person name="Khan A."/>
            <person name="Behnke M.S."/>
            <person name="Namasivayam S."/>
            <person name="Swapna L.S."/>
            <person name="Hadjithomas M."/>
            <person name="Karamycheva S."/>
            <person name="Pinney D."/>
            <person name="Brunk B.P."/>
            <person name="Ajioka J.W."/>
            <person name="Ajzenberg D."/>
            <person name="Boothroyd J.C."/>
            <person name="Boyle J.P."/>
            <person name="Darde M.L."/>
            <person name="Diaz-Miranda M.A."/>
            <person name="Dubey J.P."/>
            <person name="Fritz H.M."/>
            <person name="Gennari S.M."/>
            <person name="Gregory B.D."/>
            <person name="Kim K."/>
            <person name="Saeij J.P."/>
            <person name="Su C."/>
            <person name="White M.W."/>
            <person name="Zhu X.Q."/>
            <person name="Howe D.K."/>
            <person name="Rosenthal B.M."/>
            <person name="Grigg M.E."/>
            <person name="Parkinson J."/>
            <person name="Liu L."/>
            <person name="Kissinger J.C."/>
            <person name="Roos D.S."/>
            <person name="Sibley L.D."/>
        </authorList>
    </citation>
    <scope>NUCLEOTIDE SEQUENCE [LARGE SCALE GENOMIC DNA]</scope>
    <source>
        <strain evidence="2 3">COUG</strain>
    </source>
</reference>
<organism evidence="2 3">
    <name type="scientific">Toxoplasma gondii COUG</name>
    <dbReference type="NCBI Taxonomy" id="1074873"/>
    <lineage>
        <taxon>Eukaryota</taxon>
        <taxon>Sar</taxon>
        <taxon>Alveolata</taxon>
        <taxon>Apicomplexa</taxon>
        <taxon>Conoidasida</taxon>
        <taxon>Coccidia</taxon>
        <taxon>Eucoccidiorida</taxon>
        <taxon>Eimeriorina</taxon>
        <taxon>Sarcocystidae</taxon>
        <taxon>Toxoplasma</taxon>
    </lineage>
</organism>
<dbReference type="Proteomes" id="UP000236343">
    <property type="component" value="Unassembled WGS sequence"/>
</dbReference>
<dbReference type="EMBL" id="AGQR02003071">
    <property type="protein sequence ID" value="PIL97698.1"/>
    <property type="molecule type" value="Genomic_DNA"/>
</dbReference>
<sequence>MLGKHRAFGLCLRHDLIPWASSEIEWLPAPWTVDALRKKPDTCSRNLQDNLPRQLDLDWRSGYIPLEHDALYKGLLAVVKMPWSQCHLKKSKYPILIRQPWKHGQVQQWGPVGGPYCVPGKESASLVLLGFLGQLLFSESQLLAVLEKLTMLFYYGCVGDDQCMKEMSDWEGLSSPRSTDVQQVLSTGEGPIKQGVVAESRIPIVNVAEARPQTRRAEPQLKHTTVGRSDAARRSRERTDVPLLSIPFECVTTGTGAQFLKKDPLKFFPCSTKKETYTFIRQTLFVEPEDRNVFDRLVSGDDSCGNIAGGFCE</sequence>
<dbReference type="VEuPathDB" id="ToxoDB:TGCOUG_293520"/>
<dbReference type="AlphaFoldDB" id="A0A2G8XSP0"/>
<comment type="caution">
    <text evidence="2">The sequence shown here is derived from an EMBL/GenBank/DDBJ whole genome shotgun (WGS) entry which is preliminary data.</text>
</comment>
<name>A0A2G8XSP0_TOXGO</name>
<proteinExistence type="predicted"/>
<feature type="region of interest" description="Disordered" evidence="1">
    <location>
        <begin position="213"/>
        <end position="236"/>
    </location>
</feature>
<accession>A0A2G8XSP0</accession>
<evidence type="ECO:0000313" key="3">
    <source>
        <dbReference type="Proteomes" id="UP000236343"/>
    </source>
</evidence>
<evidence type="ECO:0000256" key="1">
    <source>
        <dbReference type="SAM" id="MobiDB-lite"/>
    </source>
</evidence>